<evidence type="ECO:0000313" key="2">
    <source>
        <dbReference type="EMBL" id="TDP94182.1"/>
    </source>
</evidence>
<dbReference type="AlphaFoldDB" id="A0A2T5RPI0"/>
<gene>
    <name evidence="2" type="ORF">C7957_11169</name>
    <name evidence="1" type="ORF">C8C76_10450</name>
</gene>
<dbReference type="EMBL" id="QAXS01000004">
    <property type="protein sequence ID" value="PTW01701.1"/>
    <property type="molecule type" value="Genomic_DNA"/>
</dbReference>
<sequence length="189" mass="20968">MSNNLFNAVDFSHFLLREALKSGDKALDATAGNGHDTKFLAELVGAEGRVFSFDIQKEAIANTKKLLQEAELEENVELIKDSHAELDQYLNEEISAAIFNLGYLPGGNKEIITKSKSTIRALKKAVVLLKKDGVVVLVIYSGHDGGDEEREAVLDYVTDLDYKKYNVLNYKFLNQPGPPPEVVAIKKRN</sequence>
<proteinExistence type="predicted"/>
<dbReference type="SUPFAM" id="SSF53335">
    <property type="entry name" value="S-adenosyl-L-methionine-dependent methyltransferases"/>
    <property type="match status" value="1"/>
</dbReference>
<dbReference type="Gene3D" id="3.40.50.150">
    <property type="entry name" value="Vaccinia Virus protein VP39"/>
    <property type="match status" value="1"/>
</dbReference>
<dbReference type="InterPro" id="IPR010719">
    <property type="entry name" value="MnmM_MeTrfase"/>
</dbReference>
<dbReference type="GO" id="GO:0008168">
    <property type="term" value="F:methyltransferase activity"/>
    <property type="evidence" value="ECO:0007669"/>
    <property type="project" value="UniProtKB-KW"/>
</dbReference>
<reference evidence="1 3" key="1">
    <citation type="submission" date="2018-04" db="EMBL/GenBank/DDBJ databases">
        <title>Subsurface microbial communities from deep shales in Ohio and West Virginia, USA.</title>
        <authorList>
            <person name="Wrighton K."/>
        </authorList>
    </citation>
    <scope>NUCLEOTIDE SEQUENCE [LARGE SCALE GENOMIC DNA]</scope>
    <source>
        <strain evidence="2 4">MSL 7</strain>
        <strain evidence="1 3">WC1</strain>
    </source>
</reference>
<evidence type="ECO:0000313" key="1">
    <source>
        <dbReference type="EMBL" id="PTW01701.1"/>
    </source>
</evidence>
<dbReference type="RefSeq" id="WP_108138393.1">
    <property type="nucleotide sequence ID" value="NZ_QAXS01000004.1"/>
</dbReference>
<keyword evidence="1" id="KW-0808">Transferase</keyword>
<evidence type="ECO:0000313" key="4">
    <source>
        <dbReference type="Proteomes" id="UP000295176"/>
    </source>
</evidence>
<dbReference type="InterPro" id="IPR029063">
    <property type="entry name" value="SAM-dependent_MTases_sf"/>
</dbReference>
<accession>A0A2T5RPI0</accession>
<dbReference type="EMBL" id="SNXX01000011">
    <property type="protein sequence ID" value="TDP94182.1"/>
    <property type="molecule type" value="Genomic_DNA"/>
</dbReference>
<dbReference type="PANTHER" id="PTHR35276">
    <property type="entry name" value="S-ADENOSYL-L-METHIONINE-DEPENDENT METHYLTRANSFERASES SUPERFAMILY PROTEIN"/>
    <property type="match status" value="1"/>
</dbReference>
<dbReference type="Proteomes" id="UP000244089">
    <property type="component" value="Unassembled WGS sequence"/>
</dbReference>
<evidence type="ECO:0000313" key="3">
    <source>
        <dbReference type="Proteomes" id="UP000244089"/>
    </source>
</evidence>
<dbReference type="PANTHER" id="PTHR35276:SF1">
    <property type="entry name" value="TRNA (MNM(5)S(2)U34)-METHYLTRANSFERASE, CHLOROPLASTIC"/>
    <property type="match status" value="1"/>
</dbReference>
<organism evidence="1 3">
    <name type="scientific">Halanaerobium saccharolyticum</name>
    <dbReference type="NCBI Taxonomy" id="43595"/>
    <lineage>
        <taxon>Bacteria</taxon>
        <taxon>Bacillati</taxon>
        <taxon>Bacillota</taxon>
        <taxon>Clostridia</taxon>
        <taxon>Halanaerobiales</taxon>
        <taxon>Halanaerobiaceae</taxon>
        <taxon>Halanaerobium</taxon>
    </lineage>
</organism>
<dbReference type="CDD" id="cd02440">
    <property type="entry name" value="AdoMet_MTases"/>
    <property type="match status" value="1"/>
</dbReference>
<comment type="caution">
    <text evidence="1">The sequence shown here is derived from an EMBL/GenBank/DDBJ whole genome shotgun (WGS) entry which is preliminary data.</text>
</comment>
<name>A0A2T5RPI0_9FIRM</name>
<protein>
    <submittedName>
        <fullName evidence="1">Putative rRNA methylase</fullName>
    </submittedName>
</protein>
<dbReference type="Proteomes" id="UP000295176">
    <property type="component" value="Unassembled WGS sequence"/>
</dbReference>
<dbReference type="OrthoDB" id="9792989at2"/>
<dbReference type="GO" id="GO:0032259">
    <property type="term" value="P:methylation"/>
    <property type="evidence" value="ECO:0007669"/>
    <property type="project" value="UniProtKB-KW"/>
</dbReference>
<keyword evidence="1" id="KW-0489">Methyltransferase</keyword>
<dbReference type="Pfam" id="PF06962">
    <property type="entry name" value="rRNA_methylase"/>
    <property type="match status" value="1"/>
</dbReference>